<evidence type="ECO:0000256" key="1">
    <source>
        <dbReference type="ARBA" id="ARBA00022676"/>
    </source>
</evidence>
<sequence length="255" mass="27376">MQFTIGGQVIRVSLRDFAELSEAVEQRLAAREGFALATLNLDHLVKMRSDAAFARAYARQDMVVADGNPIVWLSRLAGEPVELLPGSDLIRPLCRMAAGAGVPVAFVGSDDETLRAAGDELEAAFPGLQVVERCAPPMGFDPDGAGAAEILARLEARGVGLCFLALGAPKQERLAARGRELAPGVGFVSIGAGLDFISGRQKRAPVWVRRLAMEWVWRALGDVRRLGPRYAKCIAILPRLVVGALRRRMSGGAQH</sequence>
<dbReference type="PATRIC" id="fig|540747.5.peg.4020"/>
<evidence type="ECO:0000256" key="2">
    <source>
        <dbReference type="ARBA" id="ARBA00022679"/>
    </source>
</evidence>
<accession>A0A0T5P1I3</accession>
<organism evidence="3 4">
    <name type="scientific">Roseovarius indicus</name>
    <dbReference type="NCBI Taxonomy" id="540747"/>
    <lineage>
        <taxon>Bacteria</taxon>
        <taxon>Pseudomonadati</taxon>
        <taxon>Pseudomonadota</taxon>
        <taxon>Alphaproteobacteria</taxon>
        <taxon>Rhodobacterales</taxon>
        <taxon>Roseobacteraceae</taxon>
        <taxon>Roseovarius</taxon>
    </lineage>
</organism>
<reference evidence="3 4" key="1">
    <citation type="submission" date="2015-04" db="EMBL/GenBank/DDBJ databases">
        <title>The draft genome sequence of Roseovarius indicus B108T.</title>
        <authorList>
            <person name="Li G."/>
            <person name="Lai Q."/>
            <person name="Shao Z."/>
            <person name="Yan P."/>
        </authorList>
    </citation>
    <scope>NUCLEOTIDE SEQUENCE [LARGE SCALE GENOMIC DNA]</scope>
    <source>
        <strain evidence="3 4">B108</strain>
    </source>
</reference>
<keyword evidence="1" id="KW-0328">Glycosyltransferase</keyword>
<dbReference type="InterPro" id="IPR004629">
    <property type="entry name" value="WecG_TagA_CpsF"/>
</dbReference>
<dbReference type="PANTHER" id="PTHR34136">
    <property type="match status" value="1"/>
</dbReference>
<dbReference type="EMBL" id="LAXI01000030">
    <property type="protein sequence ID" value="KRS15001.1"/>
    <property type="molecule type" value="Genomic_DNA"/>
</dbReference>
<name>A0A0T5P1I3_9RHOB</name>
<dbReference type="PANTHER" id="PTHR34136:SF1">
    <property type="entry name" value="UDP-N-ACETYL-D-MANNOSAMINURONIC ACID TRANSFERASE"/>
    <property type="match status" value="1"/>
</dbReference>
<dbReference type="STRING" id="540747.SAMN04488031_10532"/>
<comment type="caution">
    <text evidence="3">The sequence shown here is derived from an EMBL/GenBank/DDBJ whole genome shotgun (WGS) entry which is preliminary data.</text>
</comment>
<dbReference type="CDD" id="cd06533">
    <property type="entry name" value="Glyco_transf_WecG_TagA"/>
    <property type="match status" value="1"/>
</dbReference>
<dbReference type="RefSeq" id="WP_057821212.1">
    <property type="nucleotide sequence ID" value="NZ_CP031598.1"/>
</dbReference>
<dbReference type="OrthoDB" id="9771846at2"/>
<protein>
    <submittedName>
        <fullName evidence="3">Glycosyl transferase</fullName>
    </submittedName>
</protein>
<proteinExistence type="predicted"/>
<dbReference type="GO" id="GO:0016758">
    <property type="term" value="F:hexosyltransferase activity"/>
    <property type="evidence" value="ECO:0007669"/>
    <property type="project" value="TreeGrafter"/>
</dbReference>
<gene>
    <name evidence="3" type="ORF">XM52_26305</name>
</gene>
<dbReference type="NCBIfam" id="TIGR00696">
    <property type="entry name" value="wecG_tagA_cpsF"/>
    <property type="match status" value="1"/>
</dbReference>
<evidence type="ECO:0000313" key="4">
    <source>
        <dbReference type="Proteomes" id="UP000051401"/>
    </source>
</evidence>
<keyword evidence="2 3" id="KW-0808">Transferase</keyword>
<evidence type="ECO:0000313" key="3">
    <source>
        <dbReference type="EMBL" id="KRS15001.1"/>
    </source>
</evidence>
<dbReference type="Pfam" id="PF03808">
    <property type="entry name" value="Glyco_tran_WecG"/>
    <property type="match status" value="1"/>
</dbReference>
<dbReference type="Proteomes" id="UP000051401">
    <property type="component" value="Unassembled WGS sequence"/>
</dbReference>
<keyword evidence="4" id="KW-1185">Reference proteome</keyword>
<dbReference type="AlphaFoldDB" id="A0A0T5P1I3"/>